<accession>A0A9P6FUD0</accession>
<dbReference type="Proteomes" id="UP000780801">
    <property type="component" value="Unassembled WGS sequence"/>
</dbReference>
<dbReference type="AlphaFoldDB" id="A0A9P6FUD0"/>
<comment type="caution">
    <text evidence="1">The sequence shown here is derived from an EMBL/GenBank/DDBJ whole genome shotgun (WGS) entry which is preliminary data.</text>
</comment>
<dbReference type="EMBL" id="JAABOA010001414">
    <property type="protein sequence ID" value="KAF9581599.1"/>
    <property type="molecule type" value="Genomic_DNA"/>
</dbReference>
<sequence>MDIQIESNTSDIHWRMLVKVSENLPITIPEIQTGVSRFHVLEKNSDASLPPSRPRTQEDKGQVQEEVKLLKLLGTVTITARQLNEVLITRRLAQVRQALLKREKYSQVKQALESISTHDASFAQSVIALVSTTLRDFILSSRPRGPRPFSPDGFKEHSVVQFGVKQLSVPSSRYRLGHRE</sequence>
<proteinExistence type="predicted"/>
<protein>
    <submittedName>
        <fullName evidence="1">Uncharacterized protein</fullName>
    </submittedName>
</protein>
<organism evidence="1 2">
    <name type="scientific">Lunasporangiospora selenospora</name>
    <dbReference type="NCBI Taxonomy" id="979761"/>
    <lineage>
        <taxon>Eukaryota</taxon>
        <taxon>Fungi</taxon>
        <taxon>Fungi incertae sedis</taxon>
        <taxon>Mucoromycota</taxon>
        <taxon>Mortierellomycotina</taxon>
        <taxon>Mortierellomycetes</taxon>
        <taxon>Mortierellales</taxon>
        <taxon>Mortierellaceae</taxon>
        <taxon>Lunasporangiospora</taxon>
    </lineage>
</organism>
<name>A0A9P6FUD0_9FUNG</name>
<evidence type="ECO:0000313" key="2">
    <source>
        <dbReference type="Proteomes" id="UP000780801"/>
    </source>
</evidence>
<keyword evidence="2" id="KW-1185">Reference proteome</keyword>
<evidence type="ECO:0000313" key="1">
    <source>
        <dbReference type="EMBL" id="KAF9581599.1"/>
    </source>
</evidence>
<gene>
    <name evidence="1" type="ORF">BGW38_001329</name>
</gene>
<reference evidence="1" key="1">
    <citation type="journal article" date="2020" name="Fungal Divers.">
        <title>Resolving the Mortierellaceae phylogeny through synthesis of multi-gene phylogenetics and phylogenomics.</title>
        <authorList>
            <person name="Vandepol N."/>
            <person name="Liber J."/>
            <person name="Desiro A."/>
            <person name="Na H."/>
            <person name="Kennedy M."/>
            <person name="Barry K."/>
            <person name="Grigoriev I.V."/>
            <person name="Miller A.N."/>
            <person name="O'Donnell K."/>
            <person name="Stajich J.E."/>
            <person name="Bonito G."/>
        </authorList>
    </citation>
    <scope>NUCLEOTIDE SEQUENCE</scope>
    <source>
        <strain evidence="1">KOD1015</strain>
    </source>
</reference>